<organism evidence="1 2">
    <name type="scientific">Didymella rabiei</name>
    <name type="common">Chickpea ascochyta blight fungus</name>
    <name type="synonym">Mycosphaerella rabiei</name>
    <dbReference type="NCBI Taxonomy" id="5454"/>
    <lineage>
        <taxon>Eukaryota</taxon>
        <taxon>Fungi</taxon>
        <taxon>Dikarya</taxon>
        <taxon>Ascomycota</taxon>
        <taxon>Pezizomycotina</taxon>
        <taxon>Dothideomycetes</taxon>
        <taxon>Pleosporomycetidae</taxon>
        <taxon>Pleosporales</taxon>
        <taxon>Pleosporineae</taxon>
        <taxon>Didymellaceae</taxon>
        <taxon>Ascochyta</taxon>
    </lineage>
</organism>
<sequence>MPLQSQQDEQKAHDLYNLALSASQAQARKFSSDQLFWKHKDKHIVEVTRITSDPPDVPTIHNFTSCLPLSAYFAKDTRKMNAREPYLEI</sequence>
<accession>A0A163B4I8</accession>
<evidence type="ECO:0000313" key="2">
    <source>
        <dbReference type="Proteomes" id="UP000076837"/>
    </source>
</evidence>
<protein>
    <submittedName>
        <fullName evidence="1">Uncharacterized protein</fullName>
    </submittedName>
</protein>
<gene>
    <name evidence="1" type="ORF">ST47_g7319</name>
</gene>
<dbReference type="AlphaFoldDB" id="A0A163B4I8"/>
<comment type="caution">
    <text evidence="1">The sequence shown here is derived from an EMBL/GenBank/DDBJ whole genome shotgun (WGS) entry which is preliminary data.</text>
</comment>
<reference evidence="1 2" key="1">
    <citation type="journal article" date="2016" name="Sci. Rep.">
        <title>Draft genome sequencing and secretome analysis of fungal phytopathogen Ascochyta rabiei provides insight into the necrotrophic effector repertoire.</title>
        <authorList>
            <person name="Verma S."/>
            <person name="Gazara R.K."/>
            <person name="Nizam S."/>
            <person name="Parween S."/>
            <person name="Chattopadhyay D."/>
            <person name="Verma P.K."/>
        </authorList>
    </citation>
    <scope>NUCLEOTIDE SEQUENCE [LARGE SCALE GENOMIC DNA]</scope>
    <source>
        <strain evidence="1 2">ArDII</strain>
    </source>
</reference>
<dbReference type="EMBL" id="JYNV01000243">
    <property type="protein sequence ID" value="KZM21567.1"/>
    <property type="molecule type" value="Genomic_DNA"/>
</dbReference>
<evidence type="ECO:0000313" key="1">
    <source>
        <dbReference type="EMBL" id="KZM21567.1"/>
    </source>
</evidence>
<dbReference type="Proteomes" id="UP000076837">
    <property type="component" value="Unassembled WGS sequence"/>
</dbReference>
<proteinExistence type="predicted"/>
<keyword evidence="2" id="KW-1185">Reference proteome</keyword>
<name>A0A163B4I8_DIDRA</name>